<sequence length="202" mass="22996">MTPRQRRLQQSAFEKAAAAPRKSWLGKCILLTGIQSGWIKSLLTTWGEGVGGKTAPRMPRGHACWNVLKGRNWSDKALERFTVALNQAREEGFRGQQAMNRAHSILWPQSTAGVIDEALHNDDVYFVEHCVLQALDINDPVYIVGLKYYTTRKKIADIARELKMIAPWLTDRAARERVRWCLEIFRAKTFLAVRNQMQAGDS</sequence>
<dbReference type="Proteomes" id="UP001139290">
    <property type="component" value="Unassembled WGS sequence"/>
</dbReference>
<dbReference type="RefSeq" id="WP_252838210.1">
    <property type="nucleotide sequence ID" value="NZ_JAJJVQ010000003.1"/>
</dbReference>
<name>A0ABT1B6X0_9ENTR</name>
<organism evidence="1 2">
    <name type="scientific">Citrobacter meridianamericanus</name>
    <dbReference type="NCBI Taxonomy" id="2894201"/>
    <lineage>
        <taxon>Bacteria</taxon>
        <taxon>Pseudomonadati</taxon>
        <taxon>Pseudomonadota</taxon>
        <taxon>Gammaproteobacteria</taxon>
        <taxon>Enterobacterales</taxon>
        <taxon>Enterobacteriaceae</taxon>
        <taxon>Citrobacter</taxon>
    </lineage>
</organism>
<comment type="caution">
    <text evidence="1">The sequence shown here is derived from an EMBL/GenBank/DDBJ whole genome shotgun (WGS) entry which is preliminary data.</text>
</comment>
<evidence type="ECO:0000313" key="2">
    <source>
        <dbReference type="Proteomes" id="UP001139290"/>
    </source>
</evidence>
<keyword evidence="2" id="KW-1185">Reference proteome</keyword>
<protein>
    <recommendedName>
        <fullName evidence="3">Phage antitermination protein Q</fullName>
    </recommendedName>
</protein>
<dbReference type="EMBL" id="JAJJVQ010000003">
    <property type="protein sequence ID" value="MCO5781607.1"/>
    <property type="molecule type" value="Genomic_DNA"/>
</dbReference>
<reference evidence="1" key="1">
    <citation type="submission" date="2021-11" db="EMBL/GenBank/DDBJ databases">
        <title>Citrobacter meridianamericanus sp. nov. isolated from soil.</title>
        <authorList>
            <person name="Furlan J.P.R."/>
            <person name="Stehling E.G."/>
        </authorList>
    </citation>
    <scope>NUCLEOTIDE SEQUENCE</scope>
    <source>
        <strain evidence="1">BR102</strain>
    </source>
</reference>
<evidence type="ECO:0008006" key="3">
    <source>
        <dbReference type="Google" id="ProtNLM"/>
    </source>
</evidence>
<accession>A0ABT1B6X0</accession>
<proteinExistence type="predicted"/>
<gene>
    <name evidence="1" type="ORF">LOD26_09745</name>
</gene>
<evidence type="ECO:0000313" key="1">
    <source>
        <dbReference type="EMBL" id="MCO5781607.1"/>
    </source>
</evidence>